<evidence type="ECO:0000313" key="2">
    <source>
        <dbReference type="Proteomes" id="UP000499080"/>
    </source>
</evidence>
<evidence type="ECO:0000313" key="1">
    <source>
        <dbReference type="EMBL" id="GBN48721.1"/>
    </source>
</evidence>
<dbReference type="Proteomes" id="UP000499080">
    <property type="component" value="Unassembled WGS sequence"/>
</dbReference>
<accession>A0A4Y2PBW9</accession>
<feature type="non-terminal residue" evidence="1">
    <location>
        <position position="63"/>
    </location>
</feature>
<organism evidence="1 2">
    <name type="scientific">Araneus ventricosus</name>
    <name type="common">Orbweaver spider</name>
    <name type="synonym">Epeira ventricosa</name>
    <dbReference type="NCBI Taxonomy" id="182803"/>
    <lineage>
        <taxon>Eukaryota</taxon>
        <taxon>Metazoa</taxon>
        <taxon>Ecdysozoa</taxon>
        <taxon>Arthropoda</taxon>
        <taxon>Chelicerata</taxon>
        <taxon>Arachnida</taxon>
        <taxon>Araneae</taxon>
        <taxon>Araneomorphae</taxon>
        <taxon>Entelegynae</taxon>
        <taxon>Araneoidea</taxon>
        <taxon>Araneidae</taxon>
        <taxon>Araneus</taxon>
    </lineage>
</organism>
<sequence>MNDISAVLFDIRNALKYRRESCTNRAYIKFWGPMWPRGLPRTLVSGSGLEASGSKPDFTEDWP</sequence>
<gene>
    <name evidence="1" type="ORF">AVEN_7077_1</name>
</gene>
<keyword evidence="2" id="KW-1185">Reference proteome</keyword>
<name>A0A4Y2PBW9_ARAVE</name>
<proteinExistence type="predicted"/>
<dbReference type="EMBL" id="BGPR01132279">
    <property type="protein sequence ID" value="GBN48721.1"/>
    <property type="molecule type" value="Genomic_DNA"/>
</dbReference>
<comment type="caution">
    <text evidence="1">The sequence shown here is derived from an EMBL/GenBank/DDBJ whole genome shotgun (WGS) entry which is preliminary data.</text>
</comment>
<dbReference type="AlphaFoldDB" id="A0A4Y2PBW9"/>
<protein>
    <submittedName>
        <fullName evidence="1">Uncharacterized protein</fullName>
    </submittedName>
</protein>
<reference evidence="1 2" key="1">
    <citation type="journal article" date="2019" name="Sci. Rep.">
        <title>Orb-weaving spider Araneus ventricosus genome elucidates the spidroin gene catalogue.</title>
        <authorList>
            <person name="Kono N."/>
            <person name="Nakamura H."/>
            <person name="Ohtoshi R."/>
            <person name="Moran D.A.P."/>
            <person name="Shinohara A."/>
            <person name="Yoshida Y."/>
            <person name="Fujiwara M."/>
            <person name="Mori M."/>
            <person name="Tomita M."/>
            <person name="Arakawa K."/>
        </authorList>
    </citation>
    <scope>NUCLEOTIDE SEQUENCE [LARGE SCALE GENOMIC DNA]</scope>
</reference>